<evidence type="ECO:0000313" key="1">
    <source>
        <dbReference type="EMBL" id="CAF1222265.1"/>
    </source>
</evidence>
<name>A0A818W3Z2_9BILA</name>
<evidence type="ECO:0008006" key="4">
    <source>
        <dbReference type="Google" id="ProtNLM"/>
    </source>
</evidence>
<organism evidence="2 3">
    <name type="scientific">Adineta steineri</name>
    <dbReference type="NCBI Taxonomy" id="433720"/>
    <lineage>
        <taxon>Eukaryota</taxon>
        <taxon>Metazoa</taxon>
        <taxon>Spiralia</taxon>
        <taxon>Gnathifera</taxon>
        <taxon>Rotifera</taxon>
        <taxon>Eurotatoria</taxon>
        <taxon>Bdelloidea</taxon>
        <taxon>Adinetida</taxon>
        <taxon>Adinetidae</taxon>
        <taxon>Adineta</taxon>
    </lineage>
</organism>
<gene>
    <name evidence="1" type="ORF">IZO911_LOCUS29777</name>
    <name evidence="2" type="ORF">KXQ929_LOCUS12339</name>
</gene>
<dbReference type="Proteomes" id="UP000663860">
    <property type="component" value="Unassembled WGS sequence"/>
</dbReference>
<proteinExistence type="predicted"/>
<dbReference type="AlphaFoldDB" id="A0A818W3Z2"/>
<dbReference type="Proteomes" id="UP000663868">
    <property type="component" value="Unassembled WGS sequence"/>
</dbReference>
<dbReference type="EMBL" id="CAJOBB010000633">
    <property type="protein sequence ID" value="CAF3719964.1"/>
    <property type="molecule type" value="Genomic_DNA"/>
</dbReference>
<evidence type="ECO:0000313" key="3">
    <source>
        <dbReference type="Proteomes" id="UP000663868"/>
    </source>
</evidence>
<accession>A0A818W3Z2</accession>
<evidence type="ECO:0000313" key="2">
    <source>
        <dbReference type="EMBL" id="CAF3719964.1"/>
    </source>
</evidence>
<comment type="caution">
    <text evidence="2">The sequence shown here is derived from an EMBL/GenBank/DDBJ whole genome shotgun (WGS) entry which is preliminary data.</text>
</comment>
<protein>
    <recommendedName>
        <fullName evidence="4">F-box domain-containing protein</fullName>
    </recommendedName>
</protein>
<reference evidence="2" key="1">
    <citation type="submission" date="2021-02" db="EMBL/GenBank/DDBJ databases">
        <authorList>
            <person name="Nowell W R."/>
        </authorList>
    </citation>
    <scope>NUCLEOTIDE SEQUENCE</scope>
</reference>
<dbReference type="EMBL" id="CAJNOE010000451">
    <property type="protein sequence ID" value="CAF1222265.1"/>
    <property type="molecule type" value="Genomic_DNA"/>
</dbReference>
<sequence length="511" mass="60155">MTEYNRKSSFNNQKKKNFDQKTEGKISSLNCLSNEIFYEIFNYLESCEVYYAFNNLNHRFEQLLKSLSIMLNINSDNLQSKKYIPGILKRILDFNQGQIIVIYLDMSLSIKEYVSFDSSFNRLHSLYLHNCQSDILIPFLTNLSCLSSLSSLTLDSSDQSIDLTDIYQIILTLSTLKKYTLLANGPTFSSLLLPVANINQKLSTIEQLDIRNHCNFNDCLSIISYTPQLSHLIYIQPNPIDFNIEINSSISPSKLTHLYIRVSDMKFDIFEKFISKIPSKLKVLSFTTESEDINYLDANRWKRFLLKYYPQLEEFYLRYHTTHHDNFDSEKRNKFLSLFWIERRWIFEVKMGYKHILYSIKPYKNRWYDVLPNGIFPSSSILKKSSHLTLMNIHSKQWRNIKYILTLTQIYHLAIPVEKIFIGTLMVIVNSLPEFVSLQLHSLSFEQPDDIDDEDFYGFFKKQSTSKIKKVYVEKIDHKGEIAFLSTLCPLMECCRIISFQNSTDMKSYYL</sequence>